<keyword evidence="1" id="KW-1133">Transmembrane helix</keyword>
<dbReference type="OrthoDB" id="3202396at2759"/>
<evidence type="ECO:0000256" key="1">
    <source>
        <dbReference type="SAM" id="Phobius"/>
    </source>
</evidence>
<dbReference type="SUPFAM" id="SSF54909">
    <property type="entry name" value="Dimeric alpha+beta barrel"/>
    <property type="match status" value="1"/>
</dbReference>
<dbReference type="AlphaFoldDB" id="A0A9P4SC37"/>
<gene>
    <name evidence="2" type="ORF">M501DRAFT_975861</name>
</gene>
<keyword evidence="1" id="KW-0812">Transmembrane</keyword>
<proteinExistence type="predicted"/>
<dbReference type="EMBL" id="MU006096">
    <property type="protein sequence ID" value="KAF2838908.1"/>
    <property type="molecule type" value="Genomic_DNA"/>
</dbReference>
<dbReference type="InterPro" id="IPR025444">
    <property type="entry name" value="Monooxy_af470"/>
</dbReference>
<dbReference type="Pfam" id="PF13826">
    <property type="entry name" value="Monooxy_af470-like"/>
    <property type="match status" value="1"/>
</dbReference>
<evidence type="ECO:0000313" key="3">
    <source>
        <dbReference type="Proteomes" id="UP000799429"/>
    </source>
</evidence>
<feature type="transmembrane region" description="Helical" evidence="1">
    <location>
        <begin position="51"/>
        <end position="74"/>
    </location>
</feature>
<keyword evidence="1" id="KW-0472">Membrane</keyword>
<dbReference type="Proteomes" id="UP000799429">
    <property type="component" value="Unassembled WGS sequence"/>
</dbReference>
<comment type="caution">
    <text evidence="2">The sequence shown here is derived from an EMBL/GenBank/DDBJ whole genome shotgun (WGS) entry which is preliminary data.</text>
</comment>
<organism evidence="2 3">
    <name type="scientific">Patellaria atrata CBS 101060</name>
    <dbReference type="NCBI Taxonomy" id="1346257"/>
    <lineage>
        <taxon>Eukaryota</taxon>
        <taxon>Fungi</taxon>
        <taxon>Dikarya</taxon>
        <taxon>Ascomycota</taxon>
        <taxon>Pezizomycotina</taxon>
        <taxon>Dothideomycetes</taxon>
        <taxon>Dothideomycetes incertae sedis</taxon>
        <taxon>Patellariales</taxon>
        <taxon>Patellariaceae</taxon>
        <taxon>Patellaria</taxon>
    </lineage>
</organism>
<protein>
    <submittedName>
        <fullName evidence="2">Uncharacterized protein</fullName>
    </submittedName>
</protein>
<name>A0A9P4SC37_9PEZI</name>
<dbReference type="InterPro" id="IPR011008">
    <property type="entry name" value="Dimeric_a/b-barrel"/>
</dbReference>
<reference evidence="2" key="1">
    <citation type="journal article" date="2020" name="Stud. Mycol.">
        <title>101 Dothideomycetes genomes: a test case for predicting lifestyles and emergence of pathogens.</title>
        <authorList>
            <person name="Haridas S."/>
            <person name="Albert R."/>
            <person name="Binder M."/>
            <person name="Bloem J."/>
            <person name="Labutti K."/>
            <person name="Salamov A."/>
            <person name="Andreopoulos B."/>
            <person name="Baker S."/>
            <person name="Barry K."/>
            <person name="Bills G."/>
            <person name="Bluhm B."/>
            <person name="Cannon C."/>
            <person name="Castanera R."/>
            <person name="Culley D."/>
            <person name="Daum C."/>
            <person name="Ezra D."/>
            <person name="Gonzalez J."/>
            <person name="Henrissat B."/>
            <person name="Kuo A."/>
            <person name="Liang C."/>
            <person name="Lipzen A."/>
            <person name="Lutzoni F."/>
            <person name="Magnuson J."/>
            <person name="Mondo S."/>
            <person name="Nolan M."/>
            <person name="Ohm R."/>
            <person name="Pangilinan J."/>
            <person name="Park H.-J."/>
            <person name="Ramirez L."/>
            <person name="Alfaro M."/>
            <person name="Sun H."/>
            <person name="Tritt A."/>
            <person name="Yoshinaga Y."/>
            <person name="Zwiers L.-H."/>
            <person name="Turgeon B."/>
            <person name="Goodwin S."/>
            <person name="Spatafora J."/>
            <person name="Crous P."/>
            <person name="Grigoriev I."/>
        </authorList>
    </citation>
    <scope>NUCLEOTIDE SEQUENCE</scope>
    <source>
        <strain evidence="2">CBS 101060</strain>
    </source>
</reference>
<sequence>MSAFKPLQASAPQDKRHNTQRWESFRTKSGWLPPFNFSVNDLNTFRDQLTISSWLALGACFQGLAYLLFGRLAFLPAGFLLFYRTADAFLQAAGWKSNPMMKDVILTKFSAQLPDENGDFGAQASREEICVLLIGTRINHPLGIIGPGVQEIGTYFNRMSKELEHEFDTYGMLGITEWTANERPTGNEILQVCYFKNAEGLHKFAHGPTHRAGWDWWNRTIASHPHISIWHEIYHVPAQRWETIYANSSPTLLGGCRVPIVTKSATSDGTEKRWMRPLVDATRGPLRTSRGRMGVSRALEHEGYRGYEYVGDVGGKV</sequence>
<evidence type="ECO:0000313" key="2">
    <source>
        <dbReference type="EMBL" id="KAF2838908.1"/>
    </source>
</evidence>
<keyword evidence="3" id="KW-1185">Reference proteome</keyword>
<accession>A0A9P4SC37</accession>